<organism evidence="2 3">
    <name type="scientific">Acidilutibacter cellobiosedens</name>
    <dbReference type="NCBI Taxonomy" id="2507161"/>
    <lineage>
        <taxon>Bacteria</taxon>
        <taxon>Bacillati</taxon>
        <taxon>Bacillota</taxon>
        <taxon>Tissierellia</taxon>
        <taxon>Tissierellales</taxon>
        <taxon>Acidilutibacteraceae</taxon>
        <taxon>Acidilutibacter</taxon>
    </lineage>
</organism>
<dbReference type="AlphaFoldDB" id="A0A410QDG3"/>
<dbReference type="PANTHER" id="PTHR43449">
    <property type="entry name" value="NUCLEOTIDYLTRANSFERASE"/>
    <property type="match status" value="1"/>
</dbReference>
<name>A0A410QDG3_9FIRM</name>
<dbReference type="KEGG" id="spoa:EQM13_10415"/>
<dbReference type="InterPro" id="IPR041633">
    <property type="entry name" value="Polbeta"/>
</dbReference>
<accession>A0A410QDG3</accession>
<dbReference type="GO" id="GO:0016740">
    <property type="term" value="F:transferase activity"/>
    <property type="evidence" value="ECO:0007669"/>
    <property type="project" value="UniProtKB-KW"/>
</dbReference>
<dbReference type="Proteomes" id="UP000287969">
    <property type="component" value="Chromosome"/>
</dbReference>
<keyword evidence="3" id="KW-1185">Reference proteome</keyword>
<evidence type="ECO:0000313" key="2">
    <source>
        <dbReference type="EMBL" id="QAT61969.1"/>
    </source>
</evidence>
<dbReference type="EMBL" id="CP035282">
    <property type="protein sequence ID" value="QAT61969.1"/>
    <property type="molecule type" value="Genomic_DNA"/>
</dbReference>
<feature type="domain" description="Polymerase beta nucleotidyltransferase" evidence="1">
    <location>
        <begin position="20"/>
        <end position="106"/>
    </location>
</feature>
<keyword evidence="2" id="KW-0808">Transferase</keyword>
<dbReference type="OrthoDB" id="9816197at2"/>
<dbReference type="InterPro" id="IPR043519">
    <property type="entry name" value="NT_sf"/>
</dbReference>
<dbReference type="Gene3D" id="3.30.460.10">
    <property type="entry name" value="Beta Polymerase, domain 2"/>
    <property type="match status" value="1"/>
</dbReference>
<dbReference type="SUPFAM" id="SSF81301">
    <property type="entry name" value="Nucleotidyltransferase"/>
    <property type="match status" value="1"/>
</dbReference>
<evidence type="ECO:0000313" key="3">
    <source>
        <dbReference type="Proteomes" id="UP000287969"/>
    </source>
</evidence>
<gene>
    <name evidence="2" type="ORF">EQM13_10415</name>
</gene>
<dbReference type="CDD" id="cd05403">
    <property type="entry name" value="NT_KNTase_like"/>
    <property type="match status" value="1"/>
</dbReference>
<proteinExistence type="predicted"/>
<evidence type="ECO:0000259" key="1">
    <source>
        <dbReference type="Pfam" id="PF18765"/>
    </source>
</evidence>
<protein>
    <submittedName>
        <fullName evidence="2">Nucleotidyltransferase domain-containing protein</fullName>
    </submittedName>
</protein>
<dbReference type="Pfam" id="PF18765">
    <property type="entry name" value="Polbeta"/>
    <property type="match status" value="1"/>
</dbReference>
<reference evidence="3" key="1">
    <citation type="submission" date="2019-01" db="EMBL/GenBank/DDBJ databases">
        <title>Draft genomes of a novel of Sporanaerobacter strains.</title>
        <authorList>
            <person name="Ma S."/>
        </authorList>
    </citation>
    <scope>NUCLEOTIDE SEQUENCE [LARGE SCALE GENOMIC DNA]</scope>
    <source>
        <strain evidence="3">NJN-17</strain>
    </source>
</reference>
<dbReference type="PANTHER" id="PTHR43449:SF1">
    <property type="entry name" value="POLYMERASE BETA NUCLEOTIDYLTRANSFERASE DOMAIN-CONTAINING PROTEIN"/>
    <property type="match status" value="1"/>
</dbReference>
<sequence length="108" mass="12527">MVKIPENIRNVVEDYLKDLSDDIRIDKAIIFGSYAKGNYNIDSDIDLAIFSDSFKDMDRVESIKYLLKRARKFRGVDLQPISFTTRDYEEKLGIVEEVINTGIEVFIN</sequence>
<dbReference type="RefSeq" id="WP_114218915.1">
    <property type="nucleotide sequence ID" value="NZ_CP035282.1"/>
</dbReference>